<dbReference type="Proteomes" id="UP001202328">
    <property type="component" value="Unassembled WGS sequence"/>
</dbReference>
<name>A0AAD4TLN3_9MAGN</name>
<organism evidence="1 2">
    <name type="scientific">Papaver atlanticum</name>
    <dbReference type="NCBI Taxonomy" id="357466"/>
    <lineage>
        <taxon>Eukaryota</taxon>
        <taxon>Viridiplantae</taxon>
        <taxon>Streptophyta</taxon>
        <taxon>Embryophyta</taxon>
        <taxon>Tracheophyta</taxon>
        <taxon>Spermatophyta</taxon>
        <taxon>Magnoliopsida</taxon>
        <taxon>Ranunculales</taxon>
        <taxon>Papaveraceae</taxon>
        <taxon>Papaveroideae</taxon>
        <taxon>Papaver</taxon>
    </lineage>
</organism>
<sequence length="90" mass="9985">MDNSSKKQLVSSFTTTRMVVALFLCLSLLGGFSYFVEVVALRINVYTVRKGYCVNDEDCDIHCRSMKCSGGICLPNDIVKEPFGICCCLN</sequence>
<keyword evidence="2" id="KW-1185">Reference proteome</keyword>
<reference evidence="1" key="1">
    <citation type="submission" date="2022-04" db="EMBL/GenBank/DDBJ databases">
        <title>A functionally conserved STORR gene fusion in Papaver species that diverged 16.8 million years ago.</title>
        <authorList>
            <person name="Catania T."/>
        </authorList>
    </citation>
    <scope>NUCLEOTIDE SEQUENCE</scope>
    <source>
        <strain evidence="1">S-188037</strain>
    </source>
</reference>
<gene>
    <name evidence="1" type="ORF">MKW98_016920</name>
</gene>
<proteinExistence type="predicted"/>
<dbReference type="AlphaFoldDB" id="A0AAD4TLN3"/>
<evidence type="ECO:0000313" key="2">
    <source>
        <dbReference type="Proteomes" id="UP001202328"/>
    </source>
</evidence>
<comment type="caution">
    <text evidence="1">The sequence shown here is derived from an EMBL/GenBank/DDBJ whole genome shotgun (WGS) entry which is preliminary data.</text>
</comment>
<evidence type="ECO:0000313" key="1">
    <source>
        <dbReference type="EMBL" id="KAI3960196.1"/>
    </source>
</evidence>
<protein>
    <submittedName>
        <fullName evidence="1">Uncharacterized protein</fullName>
    </submittedName>
</protein>
<accession>A0AAD4TLN3</accession>
<dbReference type="EMBL" id="JAJJMB010000948">
    <property type="protein sequence ID" value="KAI3960196.1"/>
    <property type="molecule type" value="Genomic_DNA"/>
</dbReference>